<gene>
    <name evidence="2" type="ORF">RND71_008972</name>
</gene>
<sequence>MAEDMNNKIQDLSKPLTPSKEHAKESENAQGCGDVKGQGVVVEKDEAGKAEDEGLVHVVVRAKLPTPPGKRPGPTTG</sequence>
<proteinExistence type="predicted"/>
<keyword evidence="3" id="KW-1185">Reference proteome</keyword>
<feature type="region of interest" description="Disordered" evidence="1">
    <location>
        <begin position="1"/>
        <end position="38"/>
    </location>
</feature>
<protein>
    <submittedName>
        <fullName evidence="2">Uncharacterized protein</fullName>
    </submittedName>
</protein>
<comment type="caution">
    <text evidence="2">The sequence shown here is derived from an EMBL/GenBank/DDBJ whole genome shotgun (WGS) entry which is preliminary data.</text>
</comment>
<evidence type="ECO:0000256" key="1">
    <source>
        <dbReference type="SAM" id="MobiDB-lite"/>
    </source>
</evidence>
<organism evidence="2 3">
    <name type="scientific">Anisodus tanguticus</name>
    <dbReference type="NCBI Taxonomy" id="243964"/>
    <lineage>
        <taxon>Eukaryota</taxon>
        <taxon>Viridiplantae</taxon>
        <taxon>Streptophyta</taxon>
        <taxon>Embryophyta</taxon>
        <taxon>Tracheophyta</taxon>
        <taxon>Spermatophyta</taxon>
        <taxon>Magnoliopsida</taxon>
        <taxon>eudicotyledons</taxon>
        <taxon>Gunneridae</taxon>
        <taxon>Pentapetalae</taxon>
        <taxon>asterids</taxon>
        <taxon>lamiids</taxon>
        <taxon>Solanales</taxon>
        <taxon>Solanaceae</taxon>
        <taxon>Solanoideae</taxon>
        <taxon>Hyoscyameae</taxon>
        <taxon>Anisodus</taxon>
    </lineage>
</organism>
<evidence type="ECO:0000313" key="2">
    <source>
        <dbReference type="EMBL" id="KAK4373588.1"/>
    </source>
</evidence>
<dbReference type="AlphaFoldDB" id="A0AAE1SLU8"/>
<evidence type="ECO:0000313" key="3">
    <source>
        <dbReference type="Proteomes" id="UP001291623"/>
    </source>
</evidence>
<dbReference type="Proteomes" id="UP001291623">
    <property type="component" value="Unassembled WGS sequence"/>
</dbReference>
<dbReference type="EMBL" id="JAVYJV010000004">
    <property type="protein sequence ID" value="KAK4373588.1"/>
    <property type="molecule type" value="Genomic_DNA"/>
</dbReference>
<accession>A0AAE1SLU8</accession>
<name>A0AAE1SLU8_9SOLA</name>
<reference evidence="2" key="1">
    <citation type="submission" date="2023-12" db="EMBL/GenBank/DDBJ databases">
        <title>Genome assembly of Anisodus tanguticus.</title>
        <authorList>
            <person name="Wang Y.-J."/>
        </authorList>
    </citation>
    <scope>NUCLEOTIDE SEQUENCE</scope>
    <source>
        <strain evidence="2">KB-2021</strain>
        <tissue evidence="2">Leaf</tissue>
    </source>
</reference>